<dbReference type="AlphaFoldDB" id="A0A0K2TBS2"/>
<evidence type="ECO:0000313" key="1">
    <source>
        <dbReference type="EMBL" id="CDW23027.1"/>
    </source>
</evidence>
<proteinExistence type="predicted"/>
<reference evidence="1" key="1">
    <citation type="submission" date="2014-05" db="EMBL/GenBank/DDBJ databases">
        <authorList>
            <person name="Chronopoulou M."/>
        </authorList>
    </citation>
    <scope>NUCLEOTIDE SEQUENCE</scope>
    <source>
        <tissue evidence="1">Whole organism</tissue>
    </source>
</reference>
<feature type="non-terminal residue" evidence="1">
    <location>
        <position position="1"/>
    </location>
</feature>
<name>A0A0K2TBS2_LEPSM</name>
<protein>
    <submittedName>
        <fullName evidence="1">Uncharacterized protein</fullName>
    </submittedName>
</protein>
<accession>A0A0K2TBS2</accession>
<dbReference type="EMBL" id="HACA01005666">
    <property type="protein sequence ID" value="CDW23027.1"/>
    <property type="molecule type" value="Transcribed_RNA"/>
</dbReference>
<sequence length="38" mass="4537">YKSVQLVLDPSVVCPSNRRKVYLYSLLLKFLFRDFSNQ</sequence>
<organism evidence="1">
    <name type="scientific">Lepeophtheirus salmonis</name>
    <name type="common">Salmon louse</name>
    <name type="synonym">Caligus salmonis</name>
    <dbReference type="NCBI Taxonomy" id="72036"/>
    <lineage>
        <taxon>Eukaryota</taxon>
        <taxon>Metazoa</taxon>
        <taxon>Ecdysozoa</taxon>
        <taxon>Arthropoda</taxon>
        <taxon>Crustacea</taxon>
        <taxon>Multicrustacea</taxon>
        <taxon>Hexanauplia</taxon>
        <taxon>Copepoda</taxon>
        <taxon>Siphonostomatoida</taxon>
        <taxon>Caligidae</taxon>
        <taxon>Lepeophtheirus</taxon>
    </lineage>
</organism>